<gene>
    <name evidence="3" type="ORF">BD626DRAFT_627385</name>
</gene>
<proteinExistence type="predicted"/>
<organism evidence="3 4">
    <name type="scientific">Schizophyllum amplum</name>
    <dbReference type="NCBI Taxonomy" id="97359"/>
    <lineage>
        <taxon>Eukaryota</taxon>
        <taxon>Fungi</taxon>
        <taxon>Dikarya</taxon>
        <taxon>Basidiomycota</taxon>
        <taxon>Agaricomycotina</taxon>
        <taxon>Agaricomycetes</taxon>
        <taxon>Agaricomycetidae</taxon>
        <taxon>Agaricales</taxon>
        <taxon>Schizophyllaceae</taxon>
        <taxon>Schizophyllum</taxon>
    </lineage>
</organism>
<comment type="caution">
    <text evidence="3">The sequence shown here is derived from an EMBL/GenBank/DDBJ whole genome shotgun (WGS) entry which is preliminary data.</text>
</comment>
<dbReference type="AlphaFoldDB" id="A0A550CQB4"/>
<dbReference type="InterPro" id="IPR001810">
    <property type="entry name" value="F-box_dom"/>
</dbReference>
<feature type="domain" description="F-box" evidence="2">
    <location>
        <begin position="114"/>
        <end position="165"/>
    </location>
</feature>
<name>A0A550CQB4_9AGAR</name>
<dbReference type="STRING" id="97359.A0A550CQB4"/>
<dbReference type="PROSITE" id="PS50181">
    <property type="entry name" value="FBOX"/>
    <property type="match status" value="1"/>
</dbReference>
<dbReference type="InterPro" id="IPR036047">
    <property type="entry name" value="F-box-like_dom_sf"/>
</dbReference>
<reference evidence="3 4" key="1">
    <citation type="journal article" date="2019" name="New Phytol.">
        <title>Comparative genomics reveals unique wood-decay strategies and fruiting body development in the Schizophyllaceae.</title>
        <authorList>
            <person name="Almasi E."/>
            <person name="Sahu N."/>
            <person name="Krizsan K."/>
            <person name="Balint B."/>
            <person name="Kovacs G.M."/>
            <person name="Kiss B."/>
            <person name="Cseklye J."/>
            <person name="Drula E."/>
            <person name="Henrissat B."/>
            <person name="Nagy I."/>
            <person name="Chovatia M."/>
            <person name="Adam C."/>
            <person name="LaButti K."/>
            <person name="Lipzen A."/>
            <person name="Riley R."/>
            <person name="Grigoriev I.V."/>
            <person name="Nagy L.G."/>
        </authorList>
    </citation>
    <scope>NUCLEOTIDE SEQUENCE [LARGE SCALE GENOMIC DNA]</scope>
    <source>
        <strain evidence="3 4">NL-1724</strain>
    </source>
</reference>
<evidence type="ECO:0000313" key="3">
    <source>
        <dbReference type="EMBL" id="TRM66929.1"/>
    </source>
</evidence>
<dbReference type="Proteomes" id="UP000320762">
    <property type="component" value="Unassembled WGS sequence"/>
</dbReference>
<dbReference type="Gene3D" id="1.20.1280.50">
    <property type="match status" value="1"/>
</dbReference>
<feature type="region of interest" description="Disordered" evidence="1">
    <location>
        <begin position="377"/>
        <end position="409"/>
    </location>
</feature>
<dbReference type="OrthoDB" id="2269034at2759"/>
<accession>A0A550CQB4</accession>
<dbReference type="SUPFAM" id="SSF81383">
    <property type="entry name" value="F-box domain"/>
    <property type="match status" value="1"/>
</dbReference>
<evidence type="ECO:0000259" key="2">
    <source>
        <dbReference type="PROSITE" id="PS50181"/>
    </source>
</evidence>
<evidence type="ECO:0000256" key="1">
    <source>
        <dbReference type="SAM" id="MobiDB-lite"/>
    </source>
</evidence>
<keyword evidence="4" id="KW-1185">Reference proteome</keyword>
<feature type="compositionally biased region" description="Low complexity" evidence="1">
    <location>
        <begin position="383"/>
        <end position="405"/>
    </location>
</feature>
<dbReference type="EMBL" id="VDMD01000003">
    <property type="protein sequence ID" value="TRM66929.1"/>
    <property type="molecule type" value="Genomic_DNA"/>
</dbReference>
<sequence>MPRLHSPIVCARRILCGDPGVHTSEKVLQSPTFHIPAPPEAVAAQHEVPPPAYEEIVPVYDGRAEKVGAYPMLVDQGGRCVADVDRHSSDAYTQCHGADTYYEDGAADEDERTFPVIHRVPPEIFADVFALVCKESRTKWPLRLSHVCRRWRNIALSLPELWTTIDIDLPSLGVAADLSIFAAPDLSPFGAVDSSSSSYLTHTISSITFIISLHRERSGSRPLDVRVVAPPSDLCDHARRLPRPLARCLAELLVQLAPRWRTCELPVELLPHLGNVSAPLLERLRITGDELPMHGIHAFSNAFSSPIDAFSSPINASRSPSTWPTIYAPRLRAVHVSGPPRVNLPWTQVEELYCVGARTLGDAQRLIALCGPGAGEGSSGDHSASSTAPASSTPPASSTDLTTSSKSDRGALRHLTLDALCPTGQDEWRPRIALPAGLRTLSLRCWADGTRNGRMLRSVMGAFVLPVGLEEVVVGMIQPTKPKSNVSPPPTPAAAHLAHPHIPGRHDPNPHLAQGSMADARAAVAVGAVPARPHAAARRDIGGGAAGGAGGPAWAEEAGGTGVRGGIVVQEWVWKARWAERGRWGVDALEGECEGDAVYEQGLDPWAP</sequence>
<protein>
    <recommendedName>
        <fullName evidence="2">F-box domain-containing protein</fullName>
    </recommendedName>
</protein>
<dbReference type="Pfam" id="PF12937">
    <property type="entry name" value="F-box-like"/>
    <property type="match status" value="1"/>
</dbReference>
<evidence type="ECO:0000313" key="4">
    <source>
        <dbReference type="Proteomes" id="UP000320762"/>
    </source>
</evidence>